<dbReference type="EMBL" id="UGUS01000002">
    <property type="protein sequence ID" value="SUD35017.1"/>
    <property type="molecule type" value="Genomic_DNA"/>
</dbReference>
<evidence type="ECO:0000256" key="3">
    <source>
        <dbReference type="ARBA" id="ARBA00022448"/>
    </source>
</evidence>
<evidence type="ECO:0000313" key="12">
    <source>
        <dbReference type="Proteomes" id="UP000255125"/>
    </source>
</evidence>
<feature type="transmembrane region" description="Helical" evidence="9">
    <location>
        <begin position="31"/>
        <end position="52"/>
    </location>
</feature>
<evidence type="ECO:0000256" key="8">
    <source>
        <dbReference type="ARBA" id="ARBA00023136"/>
    </source>
</evidence>
<dbReference type="RefSeq" id="WP_038444578.1">
    <property type="nucleotide sequence ID" value="NZ_CP008896.1"/>
</dbReference>
<evidence type="ECO:0000259" key="10">
    <source>
        <dbReference type="Pfam" id="PF00999"/>
    </source>
</evidence>
<comment type="subcellular location">
    <subcellularLocation>
        <location evidence="1">Membrane</location>
        <topology evidence="1">Multi-pass membrane protein</topology>
    </subcellularLocation>
</comment>
<sequence length="587" mass="64121">MHAISFIQDLAVIMLVAGVVTILFHRLKQPVVLGYIVAGFIIGPHTPPFGLIHDEDTIKTLAELGVIFLMFCLGLEFSLRKLFKVGATAFIAAFLEIILMIWIGYEIGQWFDWNTMDSLFLGAILAISSTTIIVKALNDLKMKNQRFAQLIFGVLIVEDILGIGIIALLSSIAVSGTVSSGEVFSTVGKLSLFMIVALVIGILLVPRLLAYVAKFESNEMLLITVLGLCFGFCLLVVKLEYSMVLGAFLIGAIMAESRQLLKIERLIEPVRDMFSAIFFVAIGLMIDPQILLQYAWPIAVITVAVVLGKMLSCGLGAFIAGNDGRTSLRVGMGLSQIGEFSFIIAALGMTLQVTSDFLYPVAVAVSAITTLLTPYLIRGADPLSLKIAAVMPQRLSRVFGLYGEWLRSIQPQGEGAMLASMIRKIILQVGVNLALVVAIFFTGSFFAARIGGYLEGWISDPSWQKALIWGGALLLSLPFLIAAYRKLKALSMLLAEMSVKPEMAGRHTQRLRRVIAELIPILSLLVIFLLLAALSASILPTNKLLVLIAVVTAAVAAVLWRWFIRVHTRMQVALLETLDNHKDTPER</sequence>
<gene>
    <name evidence="11" type="primary">ybaL</name>
    <name evidence="11" type="ORF">NCTC10392_05711</name>
</gene>
<keyword evidence="4" id="KW-0050">Antiport</keyword>
<evidence type="ECO:0000256" key="1">
    <source>
        <dbReference type="ARBA" id="ARBA00004141"/>
    </source>
</evidence>
<dbReference type="PANTHER" id="PTHR42751:SF3">
    <property type="entry name" value="SODIUM_GLUTAMATE SYMPORTER"/>
    <property type="match status" value="1"/>
</dbReference>
<feature type="transmembrane region" description="Helical" evidence="9">
    <location>
        <begin position="425"/>
        <end position="446"/>
    </location>
</feature>
<organism evidence="11 12">
    <name type="scientific">Pseudomonas fluorescens</name>
    <dbReference type="NCBI Taxonomy" id="294"/>
    <lineage>
        <taxon>Bacteria</taxon>
        <taxon>Pseudomonadati</taxon>
        <taxon>Pseudomonadota</taxon>
        <taxon>Gammaproteobacteria</taxon>
        <taxon>Pseudomonadales</taxon>
        <taxon>Pseudomonadaceae</taxon>
        <taxon>Pseudomonas</taxon>
    </lineage>
</organism>
<feature type="transmembrane region" description="Helical" evidence="9">
    <location>
        <begin position="332"/>
        <end position="351"/>
    </location>
</feature>
<dbReference type="Pfam" id="PF00999">
    <property type="entry name" value="Na_H_Exchanger"/>
    <property type="match status" value="1"/>
</dbReference>
<dbReference type="PANTHER" id="PTHR42751">
    <property type="entry name" value="SODIUM/HYDROGEN EXCHANGER FAMILY/TRKA DOMAIN PROTEIN"/>
    <property type="match status" value="1"/>
</dbReference>
<keyword evidence="5 9" id="KW-0812">Transmembrane</keyword>
<keyword evidence="3" id="KW-0813">Transport</keyword>
<feature type="transmembrane region" description="Helical" evidence="9">
    <location>
        <begin position="544"/>
        <end position="564"/>
    </location>
</feature>
<dbReference type="Proteomes" id="UP000255125">
    <property type="component" value="Unassembled WGS sequence"/>
</dbReference>
<evidence type="ECO:0000256" key="2">
    <source>
        <dbReference type="ARBA" id="ARBA00005551"/>
    </source>
</evidence>
<feature type="transmembrane region" description="Helical" evidence="9">
    <location>
        <begin position="119"/>
        <end position="138"/>
    </location>
</feature>
<feature type="transmembrane region" description="Helical" evidence="9">
    <location>
        <begin position="87"/>
        <end position="107"/>
    </location>
</feature>
<name>A0A379ILS7_PSEFL</name>
<reference evidence="11 12" key="1">
    <citation type="submission" date="2018-06" db="EMBL/GenBank/DDBJ databases">
        <authorList>
            <consortium name="Pathogen Informatics"/>
            <person name="Doyle S."/>
        </authorList>
    </citation>
    <scope>NUCLEOTIDE SEQUENCE [LARGE SCALE GENOMIC DNA]</scope>
    <source>
        <strain evidence="11 12">NCTC10392</strain>
    </source>
</reference>
<dbReference type="InterPro" id="IPR038770">
    <property type="entry name" value="Na+/solute_symporter_sf"/>
</dbReference>
<feature type="transmembrane region" description="Helical" evidence="9">
    <location>
        <begin position="243"/>
        <end position="261"/>
    </location>
</feature>
<feature type="transmembrane region" description="Helical" evidence="9">
    <location>
        <begin position="466"/>
        <end position="484"/>
    </location>
</feature>
<dbReference type="AlphaFoldDB" id="A0A379ILS7"/>
<feature type="transmembrane region" description="Helical" evidence="9">
    <location>
        <begin position="6"/>
        <end position="24"/>
    </location>
</feature>
<keyword evidence="7" id="KW-0406">Ion transport</keyword>
<evidence type="ECO:0000256" key="4">
    <source>
        <dbReference type="ARBA" id="ARBA00022449"/>
    </source>
</evidence>
<proteinExistence type="inferred from homology"/>
<feature type="transmembrane region" description="Helical" evidence="9">
    <location>
        <begin position="150"/>
        <end position="172"/>
    </location>
</feature>
<keyword evidence="8 9" id="KW-0472">Membrane</keyword>
<feature type="transmembrane region" description="Helical" evidence="9">
    <location>
        <begin position="58"/>
        <end position="75"/>
    </location>
</feature>
<evidence type="ECO:0000313" key="11">
    <source>
        <dbReference type="EMBL" id="SUD35017.1"/>
    </source>
</evidence>
<evidence type="ECO:0000256" key="6">
    <source>
        <dbReference type="ARBA" id="ARBA00022989"/>
    </source>
</evidence>
<keyword evidence="6 9" id="KW-1133">Transmembrane helix</keyword>
<feature type="transmembrane region" description="Helical" evidence="9">
    <location>
        <begin position="273"/>
        <end position="292"/>
    </location>
</feature>
<feature type="transmembrane region" description="Helical" evidence="9">
    <location>
        <begin position="220"/>
        <end position="237"/>
    </location>
</feature>
<comment type="similarity">
    <text evidence="2">Belongs to the monovalent cation:proton antiporter 2 (CPA2) transporter (TC 2.A.37) family.</text>
</comment>
<evidence type="ECO:0000256" key="9">
    <source>
        <dbReference type="SAM" id="Phobius"/>
    </source>
</evidence>
<accession>A0A379ILS7</accession>
<feature type="domain" description="Cation/H+ exchanger transmembrane" evidence="10">
    <location>
        <begin position="14"/>
        <end position="376"/>
    </location>
</feature>
<feature type="transmembrane region" description="Helical" evidence="9">
    <location>
        <begin position="514"/>
        <end position="538"/>
    </location>
</feature>
<evidence type="ECO:0000256" key="5">
    <source>
        <dbReference type="ARBA" id="ARBA00022692"/>
    </source>
</evidence>
<protein>
    <submittedName>
        <fullName evidence="11">Putative cation transporter-like membrane protein</fullName>
    </submittedName>
</protein>
<feature type="transmembrane region" description="Helical" evidence="9">
    <location>
        <begin position="357"/>
        <end position="377"/>
    </location>
</feature>
<dbReference type="InterPro" id="IPR006153">
    <property type="entry name" value="Cation/H_exchanger_TM"/>
</dbReference>
<dbReference type="GO" id="GO:1902600">
    <property type="term" value="P:proton transmembrane transport"/>
    <property type="evidence" value="ECO:0007669"/>
    <property type="project" value="InterPro"/>
</dbReference>
<dbReference type="Gene3D" id="1.20.1530.20">
    <property type="match status" value="1"/>
</dbReference>
<feature type="transmembrane region" description="Helical" evidence="9">
    <location>
        <begin position="192"/>
        <end position="213"/>
    </location>
</feature>
<dbReference type="GO" id="GO:0016020">
    <property type="term" value="C:membrane"/>
    <property type="evidence" value="ECO:0007669"/>
    <property type="project" value="UniProtKB-SubCell"/>
</dbReference>
<dbReference type="GO" id="GO:0015297">
    <property type="term" value="F:antiporter activity"/>
    <property type="evidence" value="ECO:0007669"/>
    <property type="project" value="UniProtKB-KW"/>
</dbReference>
<feature type="transmembrane region" description="Helical" evidence="9">
    <location>
        <begin position="298"/>
        <end position="320"/>
    </location>
</feature>
<dbReference type="OrthoDB" id="9781411at2"/>
<evidence type="ECO:0000256" key="7">
    <source>
        <dbReference type="ARBA" id="ARBA00023065"/>
    </source>
</evidence>
<dbReference type="KEGG" id="pfn:HZ99_17320"/>